<evidence type="ECO:0000313" key="1">
    <source>
        <dbReference type="EMBL" id="PGQ07990.1"/>
    </source>
</evidence>
<organism evidence="1 2">
    <name type="scientific">Bacillus cereus</name>
    <dbReference type="NCBI Taxonomy" id="1396"/>
    <lineage>
        <taxon>Bacteria</taxon>
        <taxon>Bacillati</taxon>
        <taxon>Bacillota</taxon>
        <taxon>Bacilli</taxon>
        <taxon>Bacillales</taxon>
        <taxon>Bacillaceae</taxon>
        <taxon>Bacillus</taxon>
        <taxon>Bacillus cereus group</taxon>
    </lineage>
</organism>
<protein>
    <submittedName>
        <fullName evidence="1">Uncharacterized protein</fullName>
    </submittedName>
</protein>
<proteinExistence type="predicted"/>
<dbReference type="Proteomes" id="UP000221438">
    <property type="component" value="Unassembled WGS sequence"/>
</dbReference>
<accession>A0A2B1DM56</accession>
<dbReference type="AlphaFoldDB" id="A0A2B1DM56"/>
<reference evidence="1 2" key="1">
    <citation type="submission" date="2017-09" db="EMBL/GenBank/DDBJ databases">
        <title>Large-scale bioinformatics analysis of Bacillus genomes uncovers conserved roles of natural products in bacterial physiology.</title>
        <authorList>
            <consortium name="Agbiome Team Llc"/>
            <person name="Bleich R.M."/>
            <person name="Grubbs K.J."/>
            <person name="Santa Maria K.C."/>
            <person name="Allen S.E."/>
            <person name="Farag S."/>
            <person name="Shank E.A."/>
            <person name="Bowers A."/>
        </authorList>
    </citation>
    <scope>NUCLEOTIDE SEQUENCE [LARGE SCALE GENOMIC DNA]</scope>
    <source>
        <strain evidence="1 2">AFS046104</strain>
    </source>
</reference>
<evidence type="ECO:0000313" key="2">
    <source>
        <dbReference type="Proteomes" id="UP000221438"/>
    </source>
</evidence>
<sequence>MGLFFVGGNRLADGESTSPRCPNDPKGHSNEENDLMLPIVPAILNPILTQKEVEKALHSPKAFYFQD</sequence>
<dbReference type="EMBL" id="NUJQ01000022">
    <property type="protein sequence ID" value="PGQ07990.1"/>
    <property type="molecule type" value="Genomic_DNA"/>
</dbReference>
<name>A0A2B1DM56_BACCE</name>
<gene>
    <name evidence="1" type="ORF">COA08_17200</name>
</gene>
<comment type="caution">
    <text evidence="1">The sequence shown here is derived from an EMBL/GenBank/DDBJ whole genome shotgun (WGS) entry which is preliminary data.</text>
</comment>